<evidence type="ECO:0000256" key="7">
    <source>
        <dbReference type="ARBA" id="ARBA00023136"/>
    </source>
</evidence>
<dbReference type="Proteomes" id="UP001357485">
    <property type="component" value="Unassembled WGS sequence"/>
</dbReference>
<name>A0ABR0LIL0_9PEZI</name>
<accession>A0ABR0LIL0</accession>
<evidence type="ECO:0000313" key="10">
    <source>
        <dbReference type="EMBL" id="KAK5177602.1"/>
    </source>
</evidence>
<proteinExistence type="inferred from homology"/>
<gene>
    <name evidence="10" type="ORF">LTR16_010938</name>
</gene>
<evidence type="ECO:0000256" key="2">
    <source>
        <dbReference type="ARBA" id="ARBA00004325"/>
    </source>
</evidence>
<keyword evidence="3" id="KW-0812">Transmembrane</keyword>
<keyword evidence="11" id="KW-1185">Reference proteome</keyword>
<evidence type="ECO:0000313" key="11">
    <source>
        <dbReference type="Proteomes" id="UP001357485"/>
    </source>
</evidence>
<keyword evidence="4" id="KW-0809">Transit peptide</keyword>
<dbReference type="EMBL" id="JAVRRA010019673">
    <property type="protein sequence ID" value="KAK5177602.1"/>
    <property type="molecule type" value="Genomic_DNA"/>
</dbReference>
<evidence type="ECO:0000256" key="3">
    <source>
        <dbReference type="ARBA" id="ARBA00022692"/>
    </source>
</evidence>
<dbReference type="Pfam" id="PF09803">
    <property type="entry name" value="Pet100"/>
    <property type="match status" value="1"/>
</dbReference>
<feature type="region of interest" description="Disordered" evidence="9">
    <location>
        <begin position="55"/>
        <end position="74"/>
    </location>
</feature>
<evidence type="ECO:0000256" key="6">
    <source>
        <dbReference type="ARBA" id="ARBA00023128"/>
    </source>
</evidence>
<keyword evidence="7" id="KW-0472">Membrane</keyword>
<comment type="subcellular location">
    <subcellularLocation>
        <location evidence="1">Membrane</location>
        <topology evidence="1">Single-pass membrane protein</topology>
    </subcellularLocation>
    <subcellularLocation>
        <location evidence="2">Mitochondrion membrane</location>
    </subcellularLocation>
</comment>
<evidence type="ECO:0000256" key="5">
    <source>
        <dbReference type="ARBA" id="ARBA00022989"/>
    </source>
</evidence>
<dbReference type="InterPro" id="IPR018625">
    <property type="entry name" value="Pet100"/>
</dbReference>
<reference evidence="10 11" key="1">
    <citation type="submission" date="2023-08" db="EMBL/GenBank/DDBJ databases">
        <title>Black Yeasts Isolated from many extreme environments.</title>
        <authorList>
            <person name="Coleine C."/>
            <person name="Stajich J.E."/>
            <person name="Selbmann L."/>
        </authorList>
    </citation>
    <scope>NUCLEOTIDE SEQUENCE [LARGE SCALE GENOMIC DNA]</scope>
    <source>
        <strain evidence="10 11">CCFEE 536</strain>
    </source>
</reference>
<evidence type="ECO:0000256" key="4">
    <source>
        <dbReference type="ARBA" id="ARBA00022946"/>
    </source>
</evidence>
<dbReference type="PANTHER" id="PTHR33968">
    <property type="entry name" value="PROTEIN PET100 HOMOLOG, MITOCHONDRIAL"/>
    <property type="match status" value="1"/>
</dbReference>
<organism evidence="10 11">
    <name type="scientific">Cryomyces antarcticus</name>
    <dbReference type="NCBI Taxonomy" id="329879"/>
    <lineage>
        <taxon>Eukaryota</taxon>
        <taxon>Fungi</taxon>
        <taxon>Dikarya</taxon>
        <taxon>Ascomycota</taxon>
        <taxon>Pezizomycotina</taxon>
        <taxon>Dothideomycetes</taxon>
        <taxon>Dothideomycetes incertae sedis</taxon>
        <taxon>Cryomyces</taxon>
    </lineage>
</organism>
<evidence type="ECO:0000256" key="8">
    <source>
        <dbReference type="ARBA" id="ARBA00038077"/>
    </source>
</evidence>
<keyword evidence="6" id="KW-0496">Mitochondrion</keyword>
<evidence type="ECO:0000256" key="1">
    <source>
        <dbReference type="ARBA" id="ARBA00004167"/>
    </source>
</evidence>
<comment type="caution">
    <text evidence="10">The sequence shown here is derived from an EMBL/GenBank/DDBJ whole genome shotgun (WGS) entry which is preliminary data.</text>
</comment>
<evidence type="ECO:0000256" key="9">
    <source>
        <dbReference type="SAM" id="MobiDB-lite"/>
    </source>
</evidence>
<sequence>MYYFGTNLDNRFTVPDFWPKPGETHTIPFDKEEINSELERLKNRRLEVRARRLQTEAALGQGRAQQEARAKEDE</sequence>
<comment type="similarity">
    <text evidence="8">Belongs to the PET100 family.</text>
</comment>
<protein>
    <submittedName>
        <fullName evidence="10">Uncharacterized protein</fullName>
    </submittedName>
</protein>
<keyword evidence="5" id="KW-1133">Transmembrane helix</keyword>
<dbReference type="PANTHER" id="PTHR33968:SF1">
    <property type="entry name" value="PROTEIN PET100 HOMOLOG, MITOCHONDRIAL"/>
    <property type="match status" value="1"/>
</dbReference>